<keyword evidence="3" id="KW-1185">Reference proteome</keyword>
<protein>
    <submittedName>
        <fullName evidence="2">Uncharacterized protein</fullName>
    </submittedName>
</protein>
<reference evidence="2 3" key="1">
    <citation type="submission" date="2022-06" db="EMBL/GenBank/DDBJ databases">
        <title>Sequencing the genomes of 1000 actinobacteria strains.</title>
        <authorList>
            <person name="Klenk H.-P."/>
        </authorList>
    </citation>
    <scope>NUCLEOTIDE SEQUENCE [LARGE SCALE GENOMIC DNA]</scope>
    <source>
        <strain evidence="2 3">DSM 44170</strain>
    </source>
</reference>
<accession>A0ABT1KFQ0</accession>
<dbReference type="RefSeq" id="WP_253780641.1">
    <property type="nucleotide sequence ID" value="NZ_BAAAVE010000014.1"/>
</dbReference>
<keyword evidence="1" id="KW-0812">Transmembrane</keyword>
<evidence type="ECO:0000313" key="3">
    <source>
        <dbReference type="Proteomes" id="UP001320766"/>
    </source>
</evidence>
<sequence>MGDGQGFGYARPGFGAVAGMLEEWAAGLGSLAYGGDRVSLPTLALGAAAEWPARHEYGRIWDDLREEFLRGQREGTRLAERMRRTLDGYDHAEDINTTMSAALGRVLEAVRKAQETPSTLPLAPETKDKYDPYDLEDEPFPWKTVGGPSLAMGGGAMRGYAWFANDALDRDVGAGRAFIQELSDDVASFDRGYAKEFRENRLSRLARTTDRTRLNITTAKTFSWTAVAAGLAWSAVVVPSDEDVDRAIAGWIEIADRCGALFGHDTGPVREAIAAAWAGPAMEAADARIVEFVAAGVHVAERTRRLAQALMQTVRDLDRIFMAALVFSGVSAAAIVGLGIAARFNPALRPAVELLGSRLGTVAVLSAGLAPAVAAFAVAWYRVADANAPTRIGDREVTGFRQS</sequence>
<organism evidence="2 3">
    <name type="scientific">Nonomuraea roseoviolacea subsp. carminata</name>
    <dbReference type="NCBI Taxonomy" id="160689"/>
    <lineage>
        <taxon>Bacteria</taxon>
        <taxon>Bacillati</taxon>
        <taxon>Actinomycetota</taxon>
        <taxon>Actinomycetes</taxon>
        <taxon>Streptosporangiales</taxon>
        <taxon>Streptosporangiaceae</taxon>
        <taxon>Nonomuraea</taxon>
    </lineage>
</organism>
<keyword evidence="1" id="KW-1133">Transmembrane helix</keyword>
<comment type="caution">
    <text evidence="2">The sequence shown here is derived from an EMBL/GenBank/DDBJ whole genome shotgun (WGS) entry which is preliminary data.</text>
</comment>
<evidence type="ECO:0000313" key="2">
    <source>
        <dbReference type="EMBL" id="MCP2352811.1"/>
    </source>
</evidence>
<proteinExistence type="predicted"/>
<evidence type="ECO:0000256" key="1">
    <source>
        <dbReference type="SAM" id="Phobius"/>
    </source>
</evidence>
<gene>
    <name evidence="2" type="ORF">HD595_008933</name>
</gene>
<name>A0ABT1KFQ0_9ACTN</name>
<dbReference type="Proteomes" id="UP001320766">
    <property type="component" value="Unassembled WGS sequence"/>
</dbReference>
<feature type="transmembrane region" description="Helical" evidence="1">
    <location>
        <begin position="320"/>
        <end position="342"/>
    </location>
</feature>
<feature type="transmembrane region" description="Helical" evidence="1">
    <location>
        <begin position="362"/>
        <end position="381"/>
    </location>
</feature>
<dbReference type="EMBL" id="JAMZEC010000001">
    <property type="protein sequence ID" value="MCP2352811.1"/>
    <property type="molecule type" value="Genomic_DNA"/>
</dbReference>
<keyword evidence="1" id="KW-0472">Membrane</keyword>